<dbReference type="InterPro" id="IPR001075">
    <property type="entry name" value="NIF_FeS_clus_asmbl_NifU_C"/>
</dbReference>
<dbReference type="STRING" id="50429.A0A2B4R419"/>
<comment type="caution">
    <text evidence="4">The sequence shown here is derived from an EMBL/GenBank/DDBJ whole genome shotgun (WGS) entry which is preliminary data.</text>
</comment>
<name>A0A2B4R419_STYPI</name>
<gene>
    <name evidence="4" type="primary">Nfu1</name>
    <name evidence="4" type="ORF">AWC38_SpisGene25353</name>
</gene>
<evidence type="ECO:0000313" key="4">
    <source>
        <dbReference type="EMBL" id="PFX11137.1"/>
    </source>
</evidence>
<dbReference type="EMBL" id="LSMT01003526">
    <property type="protein sequence ID" value="PFX11137.1"/>
    <property type="molecule type" value="Genomic_DNA"/>
</dbReference>
<dbReference type="Gene3D" id="3.30.1370.70">
    <property type="entry name" value="Scaffold protein Nfu/NifU, N-terminal domain"/>
    <property type="match status" value="1"/>
</dbReference>
<protein>
    <recommendedName>
        <fullName evidence="2">NFU1 iron-sulfur cluster scaffold homolog, mitochondrial</fullName>
    </recommendedName>
</protein>
<organism evidence="4 5">
    <name type="scientific">Stylophora pistillata</name>
    <name type="common">Smooth cauliflower coral</name>
    <dbReference type="NCBI Taxonomy" id="50429"/>
    <lineage>
        <taxon>Eukaryota</taxon>
        <taxon>Metazoa</taxon>
        <taxon>Cnidaria</taxon>
        <taxon>Anthozoa</taxon>
        <taxon>Hexacorallia</taxon>
        <taxon>Scleractinia</taxon>
        <taxon>Astrocoeniina</taxon>
        <taxon>Pocilloporidae</taxon>
        <taxon>Stylophora</taxon>
    </lineage>
</organism>
<comment type="similarity">
    <text evidence="1">Belongs to the NifU family.</text>
</comment>
<dbReference type="GO" id="GO:0016226">
    <property type="term" value="P:iron-sulfur cluster assembly"/>
    <property type="evidence" value="ECO:0007669"/>
    <property type="project" value="InterPro"/>
</dbReference>
<dbReference type="SMART" id="SM00932">
    <property type="entry name" value="Nfu_N"/>
    <property type="match status" value="1"/>
</dbReference>
<dbReference type="InterPro" id="IPR035433">
    <property type="entry name" value="NFU1-like"/>
</dbReference>
<dbReference type="SUPFAM" id="SSF110836">
    <property type="entry name" value="Hypothetical protein SAV1430"/>
    <property type="match status" value="1"/>
</dbReference>
<feature type="non-terminal residue" evidence="4">
    <location>
        <position position="1"/>
    </location>
</feature>
<dbReference type="Pfam" id="PF01106">
    <property type="entry name" value="NifU"/>
    <property type="match status" value="1"/>
</dbReference>
<keyword evidence="5" id="KW-1185">Reference proteome</keyword>
<evidence type="ECO:0000313" key="5">
    <source>
        <dbReference type="Proteomes" id="UP000225706"/>
    </source>
</evidence>
<dbReference type="PANTHER" id="PTHR11178">
    <property type="entry name" value="IRON-SULFUR CLUSTER SCAFFOLD PROTEIN NFU-RELATED"/>
    <property type="match status" value="1"/>
</dbReference>
<sequence length="188" mass="21130">TEETPNPNVLKFLPGKEILEGASIEIFSAQKGENVPLARRLFRISGIKSLFFGHDFISVTKKEEIEWSGIKADIFSTLMDYFTLHDKVEVQENNTSNASELTKKNEEDEITREIRDLLDTKVRPAVAGDGGDITFERFEDGIVFVKMRGACSGCPSSTLTLKSGIENMLRYYIPEVQEVRATNEESES</sequence>
<dbReference type="InterPro" id="IPR036498">
    <property type="entry name" value="Nfu/NifU_N_sf"/>
</dbReference>
<dbReference type="AlphaFoldDB" id="A0A2B4R419"/>
<dbReference type="FunFam" id="3.30.300.130:FF:000001">
    <property type="entry name" value="NFU1 iron-sulfur cluster scaffold"/>
    <property type="match status" value="1"/>
</dbReference>
<dbReference type="Pfam" id="PF08712">
    <property type="entry name" value="Nfu_N"/>
    <property type="match status" value="1"/>
</dbReference>
<accession>A0A2B4R419</accession>
<feature type="domain" description="Scaffold protein Nfu/NifU N-terminal" evidence="3">
    <location>
        <begin position="1"/>
        <end position="85"/>
    </location>
</feature>
<dbReference type="GO" id="GO:0051536">
    <property type="term" value="F:iron-sulfur cluster binding"/>
    <property type="evidence" value="ECO:0007669"/>
    <property type="project" value="InterPro"/>
</dbReference>
<dbReference type="PIRSF" id="PIRSF036773">
    <property type="entry name" value="HIRIP5"/>
    <property type="match status" value="1"/>
</dbReference>
<reference evidence="5" key="1">
    <citation type="journal article" date="2017" name="bioRxiv">
        <title>Comparative analysis of the genomes of Stylophora pistillata and Acropora digitifera provides evidence for extensive differences between species of corals.</title>
        <authorList>
            <person name="Voolstra C.R."/>
            <person name="Li Y."/>
            <person name="Liew Y.J."/>
            <person name="Baumgarten S."/>
            <person name="Zoccola D."/>
            <person name="Flot J.-F."/>
            <person name="Tambutte S."/>
            <person name="Allemand D."/>
            <person name="Aranda M."/>
        </authorList>
    </citation>
    <scope>NUCLEOTIDE SEQUENCE [LARGE SCALE GENOMIC DNA]</scope>
</reference>
<evidence type="ECO:0000256" key="2">
    <source>
        <dbReference type="ARBA" id="ARBA00018782"/>
    </source>
</evidence>
<dbReference type="InterPro" id="IPR014824">
    <property type="entry name" value="Nfu/NifU_N"/>
</dbReference>
<dbReference type="Gene3D" id="3.30.300.130">
    <property type="entry name" value="Fe-S cluster assembly (FSCA)"/>
    <property type="match status" value="1"/>
</dbReference>
<dbReference type="GO" id="GO:0005739">
    <property type="term" value="C:mitochondrion"/>
    <property type="evidence" value="ECO:0007669"/>
    <property type="project" value="TreeGrafter"/>
</dbReference>
<evidence type="ECO:0000256" key="1">
    <source>
        <dbReference type="ARBA" id="ARBA00006420"/>
    </source>
</evidence>
<dbReference type="SUPFAM" id="SSF117916">
    <property type="entry name" value="Fe-S cluster assembly (FSCA) domain-like"/>
    <property type="match status" value="1"/>
</dbReference>
<dbReference type="PANTHER" id="PTHR11178:SF1">
    <property type="entry name" value="NFU1 IRON-SULFUR CLUSTER SCAFFOLD HOMOLOG, MITOCHONDRIAL"/>
    <property type="match status" value="1"/>
</dbReference>
<dbReference type="GO" id="GO:0005506">
    <property type="term" value="F:iron ion binding"/>
    <property type="evidence" value="ECO:0007669"/>
    <property type="project" value="InterPro"/>
</dbReference>
<evidence type="ECO:0000259" key="3">
    <source>
        <dbReference type="SMART" id="SM00932"/>
    </source>
</evidence>
<dbReference type="Proteomes" id="UP000225706">
    <property type="component" value="Unassembled WGS sequence"/>
</dbReference>
<proteinExistence type="inferred from homology"/>
<dbReference type="OrthoDB" id="565552at2759"/>
<dbReference type="InterPro" id="IPR034904">
    <property type="entry name" value="FSCA_dom_sf"/>
</dbReference>